<evidence type="ECO:0000259" key="1">
    <source>
        <dbReference type="Pfam" id="PF00294"/>
    </source>
</evidence>
<dbReference type="Proteomes" id="UP000289555">
    <property type="component" value="Chromosome"/>
</dbReference>
<accession>A0ABM7G7L9</accession>
<protein>
    <recommendedName>
        <fullName evidence="1">Carbohydrate kinase PfkB domain-containing protein</fullName>
    </recommendedName>
</protein>
<gene>
    <name evidence="2" type="ORF">HORIV_00320</name>
</gene>
<feature type="domain" description="Carbohydrate kinase PfkB" evidence="1">
    <location>
        <begin position="2"/>
        <end position="111"/>
    </location>
</feature>
<dbReference type="PANTHER" id="PTHR46969:SF1">
    <property type="entry name" value="BIFUNCTIONAL PROTEIN HLDE"/>
    <property type="match status" value="1"/>
</dbReference>
<evidence type="ECO:0000313" key="2">
    <source>
        <dbReference type="EMBL" id="BBI47611.1"/>
    </source>
</evidence>
<keyword evidence="3" id="KW-1185">Reference proteome</keyword>
<dbReference type="InterPro" id="IPR011611">
    <property type="entry name" value="PfkB_dom"/>
</dbReference>
<dbReference type="InterPro" id="IPR029056">
    <property type="entry name" value="Ribokinase-like"/>
</dbReference>
<evidence type="ECO:0000313" key="3">
    <source>
        <dbReference type="Proteomes" id="UP000289555"/>
    </source>
</evidence>
<dbReference type="EMBL" id="AP019416">
    <property type="protein sequence ID" value="BBI47611.1"/>
    <property type="molecule type" value="Genomic_DNA"/>
</dbReference>
<sequence>MIGDDDNAQILQTSLNASGVSTYFQRSAQVPTITKLRVMSRNQQLLRLDFEQRLDSVDTTELVTQVEKALPDCDVVILSDYGKGTLNQVENLIANARSQGKRVLIDPKGQDFSKYRGRV</sequence>
<dbReference type="Gene3D" id="3.40.1190.20">
    <property type="match status" value="1"/>
</dbReference>
<dbReference type="PANTHER" id="PTHR46969">
    <property type="entry name" value="BIFUNCTIONAL PROTEIN HLDE"/>
    <property type="match status" value="1"/>
</dbReference>
<dbReference type="SUPFAM" id="SSF53613">
    <property type="entry name" value="Ribokinase-like"/>
    <property type="match status" value="1"/>
</dbReference>
<organism evidence="2 3">
    <name type="scientific">Vreelandella olivaria</name>
    <dbReference type="NCBI Taxonomy" id="390919"/>
    <lineage>
        <taxon>Bacteria</taxon>
        <taxon>Pseudomonadati</taxon>
        <taxon>Pseudomonadota</taxon>
        <taxon>Gammaproteobacteria</taxon>
        <taxon>Oceanospirillales</taxon>
        <taxon>Halomonadaceae</taxon>
        <taxon>Vreelandella</taxon>
    </lineage>
</organism>
<proteinExistence type="predicted"/>
<name>A0ABM7G7L9_9GAMM</name>
<dbReference type="Pfam" id="PF00294">
    <property type="entry name" value="PfkB"/>
    <property type="match status" value="1"/>
</dbReference>
<reference evidence="3" key="1">
    <citation type="journal article" date="2019" name="Microbiol. Resour. Announc.">
        <title>Complete Genome Sequence of Halomonas olivaria, a Moderately Halophilic Bacterium Isolated from Olive Processing Effluents, Obtained by Nanopore Sequencing.</title>
        <authorList>
            <person name="Nagata S."/>
            <person name="Ii K.M."/>
            <person name="Tsukimi T."/>
            <person name="Miura M.C."/>
            <person name="Galipon J."/>
            <person name="Arakawa K."/>
        </authorList>
    </citation>
    <scope>NUCLEOTIDE SEQUENCE [LARGE SCALE GENOMIC DNA]</scope>
    <source>
        <strain evidence="3">TYRC17</strain>
    </source>
</reference>